<keyword evidence="1" id="KW-0732">Signal</keyword>
<dbReference type="EMBL" id="JAVHUL010000003">
    <property type="protein sequence ID" value="MDQ7916358.1"/>
    <property type="molecule type" value="Genomic_DNA"/>
</dbReference>
<sequence length="813" mass="93842">MKKFSWCIFILLCLPNFMLAQRTLKGVVIDQESQTPIPYANISIVNSDKENQLTGIDGSFQLEVGEKDSYLKIEYIGSISKKIKIGVNDFYLVQLQKDIEKLDEVYLKSTGLLADRIIKKAIEQKKYNDPDLKFSSYSFRTYNKLIIDDQKSLLNIDLDTTNREVKTILEEGRAYLSEQISDFKFIKDEGVKQKIVATRTAGFKEPVYELLSLKVQSNTWYKEKYTVFGNDYAGPLSKRPFNNYTYKVLDTTQTDRPAYVIYFQPKREKKVAGLEGVLYIDTLNYGLQKAVGQLKGEVEISAEQDFTYYPKEDIWFPEKQNVMLLPGSGGKKVSIFGGNISLGSLPEGDEPSNKLFLNSTSINKDITFERVDENLDKTSSIILAPNATSQPISFWQKNRSIPFTERDKKTFKKVDSIVKDQNINRKIDVLQNFNIGYFPIGFFNLDLRTLFKFNDYEGLRLGAGGVTNDKFSKTVRFQGYGVYGFKDREIKYNAGFGLSLNRKTNTWFNLSYTKDIQEVGSFHYLSDARVYSLFEPRLVNINFYYKYRSFQSSIQHNFFPELLSEFQVSKTAVDQTGSYRYLRKGRVYSSYDITELTASFRWSPYSDYLEAPEKSIEVNVGYPKFSLQVVQAIPGMLDGDFNYTKVGAKMNYTINRITQNNTEIILEGDYAFGELPLTHTFHAYPNNPNKEGLIPRFSVAGRRTFETMYFSEFFSDRLATLQIKHRLRPFEISKKIKPELVFITRHAIGDISNQAQHQNITFNTLEHGYNEAAVELNKILFGFGLSFAYRYGAYHLPQIEENMSLKFTFYFQL</sequence>
<protein>
    <submittedName>
        <fullName evidence="2">DUF5686 family protein</fullName>
    </submittedName>
</protein>
<evidence type="ECO:0000313" key="3">
    <source>
        <dbReference type="Proteomes" id="UP001230915"/>
    </source>
</evidence>
<comment type="caution">
    <text evidence="2">The sequence shown here is derived from an EMBL/GenBank/DDBJ whole genome shotgun (WGS) entry which is preliminary data.</text>
</comment>
<dbReference type="Proteomes" id="UP001230915">
    <property type="component" value="Unassembled WGS sequence"/>
</dbReference>
<proteinExistence type="predicted"/>
<name>A0ABU0ZY20_9FLAO</name>
<gene>
    <name evidence="2" type="ORF">RBU60_02130</name>
</gene>
<reference evidence="2 3" key="1">
    <citation type="submission" date="2023-08" db="EMBL/GenBank/DDBJ databases">
        <title>Mesonia sp. MT50, isolated from deep-sea sediment of the Mariana Trench.</title>
        <authorList>
            <person name="Fu H."/>
        </authorList>
    </citation>
    <scope>NUCLEOTIDE SEQUENCE [LARGE SCALE GENOMIC DNA]</scope>
    <source>
        <strain evidence="2 3">MT50</strain>
    </source>
</reference>
<evidence type="ECO:0000313" key="2">
    <source>
        <dbReference type="EMBL" id="MDQ7916358.1"/>
    </source>
</evidence>
<feature type="chain" id="PRO_5047021793" evidence="1">
    <location>
        <begin position="21"/>
        <end position="813"/>
    </location>
</feature>
<organism evidence="2 3">
    <name type="scientific">Mesonia profundi</name>
    <dbReference type="NCBI Taxonomy" id="3070998"/>
    <lineage>
        <taxon>Bacteria</taxon>
        <taxon>Pseudomonadati</taxon>
        <taxon>Bacteroidota</taxon>
        <taxon>Flavobacteriia</taxon>
        <taxon>Flavobacteriales</taxon>
        <taxon>Flavobacteriaceae</taxon>
        <taxon>Mesonia</taxon>
    </lineage>
</organism>
<feature type="signal peptide" evidence="1">
    <location>
        <begin position="1"/>
        <end position="20"/>
    </location>
</feature>
<evidence type="ECO:0000256" key="1">
    <source>
        <dbReference type="SAM" id="SignalP"/>
    </source>
</evidence>
<dbReference type="InterPro" id="IPR008969">
    <property type="entry name" value="CarboxyPept-like_regulatory"/>
</dbReference>
<dbReference type="InterPro" id="IPR043741">
    <property type="entry name" value="DUF5686"/>
</dbReference>
<dbReference type="Pfam" id="PF18939">
    <property type="entry name" value="DUF5686"/>
    <property type="match status" value="1"/>
</dbReference>
<dbReference type="Pfam" id="PF13715">
    <property type="entry name" value="CarbopepD_reg_2"/>
    <property type="match status" value="1"/>
</dbReference>
<dbReference type="RefSeq" id="WP_308862979.1">
    <property type="nucleotide sequence ID" value="NZ_JAVHUL010000003.1"/>
</dbReference>
<keyword evidence="3" id="KW-1185">Reference proteome</keyword>
<dbReference type="SUPFAM" id="SSF49464">
    <property type="entry name" value="Carboxypeptidase regulatory domain-like"/>
    <property type="match status" value="1"/>
</dbReference>
<accession>A0ABU0ZY20</accession>